<name>A0ABY3VIT2_9MYCO</name>
<dbReference type="InterPro" id="IPR024079">
    <property type="entry name" value="MetalloPept_cat_dom_sf"/>
</dbReference>
<evidence type="ECO:0000313" key="1">
    <source>
        <dbReference type="EMBL" id="UMB69324.2"/>
    </source>
</evidence>
<keyword evidence="2" id="KW-1185">Reference proteome</keyword>
<protein>
    <submittedName>
        <fullName evidence="1">M64 family metallopeptidase</fullName>
    </submittedName>
</protein>
<dbReference type="RefSeq" id="WP_260060481.1">
    <property type="nucleotide sequence ID" value="NZ_CP092488.2"/>
</dbReference>
<organism evidence="1 2">
    <name type="scientific">Mycobacterium paraterrae</name>
    <dbReference type="NCBI Taxonomy" id="577492"/>
    <lineage>
        <taxon>Bacteria</taxon>
        <taxon>Bacillati</taxon>
        <taxon>Actinomycetota</taxon>
        <taxon>Actinomycetes</taxon>
        <taxon>Mycobacteriales</taxon>
        <taxon>Mycobacteriaceae</taxon>
        <taxon>Mycobacterium</taxon>
    </lineage>
</organism>
<dbReference type="EMBL" id="CP092488">
    <property type="protein sequence ID" value="UMB69324.2"/>
    <property type="molecule type" value="Genomic_DNA"/>
</dbReference>
<dbReference type="Gene3D" id="3.40.390.10">
    <property type="entry name" value="Collagenase (Catalytic Domain)"/>
    <property type="match status" value="1"/>
</dbReference>
<accession>A0ABY3VIT2</accession>
<sequence length="470" mass="50204">MRRWMRSAAGEATVPWMGDSLQILFKNGGLGAKVTVVVVGDGFAANDQAAFNTAVDNLLTSGMFTHDFYATHKSAFNLLRINLVSIDSGVGTKTYNAAGKVTSQVDRNTALGAYYNGDWAHCWVEFGPQTQERLNKVLSIWAPDHREVIVLLNNPGFGGCGGGGVATLPLGVTWSTFAHELGHALGGLGDEYHQDSKTYTDGEPTAPNLTKNTNRQTLKWAPFLHAGVPIPTGGDDYTAPKPAGWDDNQDVGLFEGGGGSFTTGIYRPVVDCRMRSNDPAFCPVCASTMSSQIAPRGLTGQEVADVAAGETYVRMLVRMDRGEPQITDAREVPGALVEPDTLTAGLVTELWVGDRRVSVASHPDAGISRSFSEPGPGGPSEHHVYLPEAYDLVVRVPTREIRGIDPSSLSLNVVKLDSPVPLVAPHPNQLGALELHEQPELKATKVGGTNRIAEASLPDSLLRIIRSTAT</sequence>
<dbReference type="Pfam" id="PF09471">
    <property type="entry name" value="Peptidase_M64"/>
    <property type="match status" value="1"/>
</dbReference>
<evidence type="ECO:0000313" key="2">
    <source>
        <dbReference type="Proteomes" id="UP001055336"/>
    </source>
</evidence>
<reference evidence="1" key="1">
    <citation type="submission" date="2022-08" db="EMBL/GenBank/DDBJ databases">
        <title>Whole genome sequencing of non-tuberculosis mycobacteria type-strains.</title>
        <authorList>
            <person name="Igarashi Y."/>
            <person name="Osugi A."/>
            <person name="Mitarai S."/>
        </authorList>
    </citation>
    <scope>NUCLEOTIDE SEQUENCE</scope>
    <source>
        <strain evidence="1">DSM 45127</strain>
    </source>
</reference>
<proteinExistence type="predicted"/>
<dbReference type="InterPro" id="IPR019026">
    <property type="entry name" value="Peptidase_M64_IgA"/>
</dbReference>
<gene>
    <name evidence="1" type="ORF">MKK62_23720</name>
</gene>
<dbReference type="Proteomes" id="UP001055336">
    <property type="component" value="Chromosome"/>
</dbReference>